<proteinExistence type="predicted"/>
<reference evidence="1 2" key="1">
    <citation type="submission" date="2024-04" db="EMBL/GenBank/DDBJ databases">
        <title>Genomic Markers of Mycobacteria.</title>
        <authorList>
            <person name="Soliman M.S."/>
            <person name="Elkholy A."/>
            <person name="Soliman N.S."/>
            <person name="Abbas A."/>
            <person name="Khayrat S."/>
            <person name="Shawky S."/>
        </authorList>
    </citation>
    <scope>NUCLEOTIDE SEQUENCE [LARGE SCALE GENOMIC DNA]</scope>
    <source>
        <strain evidence="1 2">Egy-CU-AM5</strain>
    </source>
</reference>
<organism evidence="1 2">
    <name type="scientific">Mycolicibacterium porcinum</name>
    <dbReference type="NCBI Taxonomy" id="39693"/>
    <lineage>
        <taxon>Bacteria</taxon>
        <taxon>Bacillati</taxon>
        <taxon>Actinomycetota</taxon>
        <taxon>Actinomycetes</taxon>
        <taxon>Mycobacteriales</taxon>
        <taxon>Mycobacteriaceae</taxon>
        <taxon>Mycolicibacterium</taxon>
    </lineage>
</organism>
<comment type="caution">
    <text evidence="1">The sequence shown here is derived from an EMBL/GenBank/DDBJ whole genome shotgun (WGS) entry which is preliminary data.</text>
</comment>
<dbReference type="Proteomes" id="UP001558474">
    <property type="component" value="Unassembled WGS sequence"/>
</dbReference>
<dbReference type="EMBL" id="JBDLOU010000040">
    <property type="protein sequence ID" value="MEX3740250.1"/>
    <property type="molecule type" value="Genomic_DNA"/>
</dbReference>
<evidence type="ECO:0000313" key="2">
    <source>
        <dbReference type="Proteomes" id="UP001558474"/>
    </source>
</evidence>
<evidence type="ECO:0000313" key="1">
    <source>
        <dbReference type="EMBL" id="MEX3740250.1"/>
    </source>
</evidence>
<keyword evidence="2" id="KW-1185">Reference proteome</keyword>
<accession>A0ABV3VFS6</accession>
<name>A0ABV3VFS6_9MYCO</name>
<protein>
    <submittedName>
        <fullName evidence="1">Uncharacterized protein</fullName>
    </submittedName>
</protein>
<gene>
    <name evidence="1" type="ORF">ABFW12_18680</name>
</gene>
<sequence>MTTQLDEAIKRMMTNALDIPTLTATDRHDIIDIIARVDLTAPPAGSTRPRDTHTATLTALLTQVRDIVAQRRTQTA</sequence>
<dbReference type="RefSeq" id="WP_368573474.1">
    <property type="nucleotide sequence ID" value="NZ_JBDLOU010000040.1"/>
</dbReference>